<dbReference type="AlphaFoldDB" id="T1GPT6"/>
<reference evidence="2" key="2">
    <citation type="submission" date="2015-06" db="UniProtKB">
        <authorList>
            <consortium name="EnsemblMetazoa"/>
        </authorList>
    </citation>
    <scope>IDENTIFICATION</scope>
</reference>
<feature type="region of interest" description="Disordered" evidence="1">
    <location>
        <begin position="128"/>
        <end position="178"/>
    </location>
</feature>
<keyword evidence="3" id="KW-1185">Reference proteome</keyword>
<feature type="compositionally biased region" description="Low complexity" evidence="1">
    <location>
        <begin position="160"/>
        <end position="176"/>
    </location>
</feature>
<dbReference type="EnsemblMetazoa" id="MESCA005629-RA">
    <property type="protein sequence ID" value="MESCA005629-PA"/>
    <property type="gene ID" value="MESCA005629"/>
</dbReference>
<evidence type="ECO:0000256" key="1">
    <source>
        <dbReference type="SAM" id="MobiDB-lite"/>
    </source>
</evidence>
<sequence length="251" mass="28060">SKRSVRFVSDDGKNPNRDGDGQAEDDTENQINELIPIKKHSTLFNNVLRPNSAMRQLFPAAPCSQGATLTSEALRAFDESKKTGTNMVPALMAHTDTIQRNILRRSLIKKKTAKCETSLEERIKQLTMDIEESSEEQNSEMTDELNHRDSPAGEENPQKSFSPSSSISSSSSGSSSAYKKISDIFSRDKKQDKIPEMEENPIVIIPQLDKANPTIPDYDIKLILDDINSKVCREDIWKGTLDIKSNCPLTM</sequence>
<dbReference type="EMBL" id="CAQQ02065503">
    <property type="status" value="NOT_ANNOTATED_CDS"/>
    <property type="molecule type" value="Genomic_DNA"/>
</dbReference>
<proteinExistence type="predicted"/>
<evidence type="ECO:0000313" key="2">
    <source>
        <dbReference type="EnsemblMetazoa" id="MESCA005629-PA"/>
    </source>
</evidence>
<evidence type="ECO:0000313" key="3">
    <source>
        <dbReference type="Proteomes" id="UP000015102"/>
    </source>
</evidence>
<organism evidence="2 3">
    <name type="scientific">Megaselia scalaris</name>
    <name type="common">Humpbacked fly</name>
    <name type="synonym">Phora scalaris</name>
    <dbReference type="NCBI Taxonomy" id="36166"/>
    <lineage>
        <taxon>Eukaryota</taxon>
        <taxon>Metazoa</taxon>
        <taxon>Ecdysozoa</taxon>
        <taxon>Arthropoda</taxon>
        <taxon>Hexapoda</taxon>
        <taxon>Insecta</taxon>
        <taxon>Pterygota</taxon>
        <taxon>Neoptera</taxon>
        <taxon>Endopterygota</taxon>
        <taxon>Diptera</taxon>
        <taxon>Brachycera</taxon>
        <taxon>Muscomorpha</taxon>
        <taxon>Platypezoidea</taxon>
        <taxon>Phoridae</taxon>
        <taxon>Megaseliini</taxon>
        <taxon>Megaselia</taxon>
    </lineage>
</organism>
<feature type="region of interest" description="Disordered" evidence="1">
    <location>
        <begin position="1"/>
        <end position="29"/>
    </location>
</feature>
<dbReference type="Proteomes" id="UP000015102">
    <property type="component" value="Unassembled WGS sequence"/>
</dbReference>
<accession>T1GPT6</accession>
<dbReference type="EMBL" id="CAQQ02065505">
    <property type="status" value="NOT_ANNOTATED_CDS"/>
    <property type="molecule type" value="Genomic_DNA"/>
</dbReference>
<feature type="compositionally biased region" description="Basic and acidic residues" evidence="1">
    <location>
        <begin position="8"/>
        <end position="20"/>
    </location>
</feature>
<protein>
    <submittedName>
        <fullName evidence="2">Uncharacterized protein</fullName>
    </submittedName>
</protein>
<dbReference type="HOGENOM" id="CLU_1109338_0_0_1"/>
<dbReference type="EMBL" id="CAQQ02065504">
    <property type="status" value="NOT_ANNOTATED_CDS"/>
    <property type="molecule type" value="Genomic_DNA"/>
</dbReference>
<reference evidence="3" key="1">
    <citation type="submission" date="2013-02" db="EMBL/GenBank/DDBJ databases">
        <authorList>
            <person name="Hughes D."/>
        </authorList>
    </citation>
    <scope>NUCLEOTIDE SEQUENCE</scope>
    <source>
        <strain>Durham</strain>
        <strain evidence="3">NC isolate 2 -- Noor lab</strain>
    </source>
</reference>
<name>T1GPT6_MEGSC</name>
<feature type="compositionally biased region" description="Acidic residues" evidence="1">
    <location>
        <begin position="129"/>
        <end position="143"/>
    </location>
</feature>